<gene>
    <name evidence="1" type="ORF">AFUS01_LOCUS8650</name>
</gene>
<name>A0A8J2JI85_9HEXA</name>
<keyword evidence="2" id="KW-1185">Reference proteome</keyword>
<feature type="non-terminal residue" evidence="1">
    <location>
        <position position="1"/>
    </location>
</feature>
<accession>A0A8J2JI85</accession>
<dbReference type="EMBL" id="CAJVCH010060404">
    <property type="protein sequence ID" value="CAG7719317.1"/>
    <property type="molecule type" value="Genomic_DNA"/>
</dbReference>
<dbReference type="Proteomes" id="UP000708208">
    <property type="component" value="Unassembled WGS sequence"/>
</dbReference>
<sequence>MTNLQSAYFINVNFFAEKILNLVRPVLGKEFAKFEIYGTNPA</sequence>
<evidence type="ECO:0000313" key="1">
    <source>
        <dbReference type="EMBL" id="CAG7719317.1"/>
    </source>
</evidence>
<organism evidence="1 2">
    <name type="scientific">Allacma fusca</name>
    <dbReference type="NCBI Taxonomy" id="39272"/>
    <lineage>
        <taxon>Eukaryota</taxon>
        <taxon>Metazoa</taxon>
        <taxon>Ecdysozoa</taxon>
        <taxon>Arthropoda</taxon>
        <taxon>Hexapoda</taxon>
        <taxon>Collembola</taxon>
        <taxon>Symphypleona</taxon>
        <taxon>Sminthuridae</taxon>
        <taxon>Allacma</taxon>
    </lineage>
</organism>
<reference evidence="1" key="1">
    <citation type="submission" date="2021-06" db="EMBL/GenBank/DDBJ databases">
        <authorList>
            <person name="Hodson N. C."/>
            <person name="Mongue J. A."/>
            <person name="Jaron S. K."/>
        </authorList>
    </citation>
    <scope>NUCLEOTIDE SEQUENCE</scope>
</reference>
<comment type="caution">
    <text evidence="1">The sequence shown here is derived from an EMBL/GenBank/DDBJ whole genome shotgun (WGS) entry which is preliminary data.</text>
</comment>
<proteinExistence type="predicted"/>
<evidence type="ECO:0000313" key="2">
    <source>
        <dbReference type="Proteomes" id="UP000708208"/>
    </source>
</evidence>
<dbReference type="AlphaFoldDB" id="A0A8J2JI85"/>
<protein>
    <submittedName>
        <fullName evidence="1">Uncharacterized protein</fullName>
    </submittedName>
</protein>